<dbReference type="PANTHER" id="PTHR22872:SF2">
    <property type="entry name" value="INHIBITOR OF BRUTON TYROSINE KINASE"/>
    <property type="match status" value="1"/>
</dbReference>
<evidence type="ECO:0000256" key="2">
    <source>
        <dbReference type="SAM" id="SignalP"/>
    </source>
</evidence>
<dbReference type="AlphaFoldDB" id="D0LM30"/>
<keyword evidence="5" id="KW-1185">Reference proteome</keyword>
<feature type="chain" id="PRO_5003011359" evidence="2">
    <location>
        <begin position="25"/>
        <end position="544"/>
    </location>
</feature>
<dbReference type="Proteomes" id="UP000001880">
    <property type="component" value="Chromosome"/>
</dbReference>
<dbReference type="InterPro" id="IPR009091">
    <property type="entry name" value="RCC1/BLIP-II"/>
</dbReference>
<sequence length="544" mass="54374">MFSTRSRTPRLAALCCAIFLFACSDDGGPEPDIDATPPTPTVDAAPELDAPDPGIDAGMVECDDAQDCDDGLFCNGEEACEQGVCVAGAGDPCDDGVSCTVDTCDEGAAACVNTADDSLCDNGLFCDGAEVCGSAGCEAGDPVSTPPGLSCLNGRVAAGSAHSCALLDDGQVHCWGRNDLGQLGRGNTVTIGDNETPSAVAPLNLGSRVIVDLTAGDLHTCALFSDGGVSCWGLGSVGSLGQGNTATLGDNAGETPATIPAINLGAAAIQIDAGGSHTCALLVGGTVTCWGLNNHGQLGYGHTNTIGDNETPASAGAVANLGNVVEIAVGAEHSCARNSAGEVRCWGRGSAGRLGYGNTINLHQPRADAIAIGGAAARIAAGGFHTCATIGTSVKCWGLGSSGQLGYGNTQTIGDDANETPATVAAIDFGEAITDLRMGGQRTCAELASGSVRCWGENSDGRLGYGHTDDLGDNAGEEANLLPDINIGDGVDHLATGLVHTCALLKTGGVRCWGPSGDGRLGYGNSEFIGDNETPADAGDVPLR</sequence>
<dbReference type="PROSITE" id="PS51257">
    <property type="entry name" value="PROKAR_LIPOPROTEIN"/>
    <property type="match status" value="1"/>
</dbReference>
<dbReference type="InterPro" id="IPR058923">
    <property type="entry name" value="RCC1-like_dom"/>
</dbReference>
<gene>
    <name evidence="4" type="ordered locus">Hoch_2677</name>
</gene>
<dbReference type="InterPro" id="IPR051625">
    <property type="entry name" value="Signaling_Regulatory_Domain"/>
</dbReference>
<dbReference type="PRINTS" id="PR00633">
    <property type="entry name" value="RCCNDNSATION"/>
</dbReference>
<evidence type="ECO:0000259" key="3">
    <source>
        <dbReference type="Pfam" id="PF25390"/>
    </source>
</evidence>
<dbReference type="Gene3D" id="2.130.10.30">
    <property type="entry name" value="Regulator of chromosome condensation 1/beta-lactamase-inhibitor protein II"/>
    <property type="match status" value="2"/>
</dbReference>
<keyword evidence="2" id="KW-0732">Signal</keyword>
<accession>D0LM30</accession>
<dbReference type="SUPFAM" id="SSF50985">
    <property type="entry name" value="RCC1/BLIP-II"/>
    <property type="match status" value="1"/>
</dbReference>
<dbReference type="eggNOG" id="COG5184">
    <property type="taxonomic scope" value="Bacteria"/>
</dbReference>
<organism evidence="4 5">
    <name type="scientific">Haliangium ochraceum (strain DSM 14365 / JCM 11303 / SMP-2)</name>
    <dbReference type="NCBI Taxonomy" id="502025"/>
    <lineage>
        <taxon>Bacteria</taxon>
        <taxon>Pseudomonadati</taxon>
        <taxon>Myxococcota</taxon>
        <taxon>Polyangia</taxon>
        <taxon>Haliangiales</taxon>
        <taxon>Kofleriaceae</taxon>
        <taxon>Haliangium</taxon>
    </lineage>
</organism>
<dbReference type="InterPro" id="IPR000408">
    <property type="entry name" value="Reg_chr_condens"/>
</dbReference>
<dbReference type="HOGENOM" id="CLU_005210_8_0_7"/>
<dbReference type="Pfam" id="PF13540">
    <property type="entry name" value="RCC1_2"/>
    <property type="match status" value="1"/>
</dbReference>
<dbReference type="RefSeq" id="WP_012827816.1">
    <property type="nucleotide sequence ID" value="NC_013440.1"/>
</dbReference>
<dbReference type="PROSITE" id="PS50012">
    <property type="entry name" value="RCC1_3"/>
    <property type="match status" value="6"/>
</dbReference>
<dbReference type="Pfam" id="PF25390">
    <property type="entry name" value="WD40_RLD"/>
    <property type="match status" value="1"/>
</dbReference>
<feature type="signal peptide" evidence="2">
    <location>
        <begin position="1"/>
        <end position="24"/>
    </location>
</feature>
<dbReference type="EMBL" id="CP001804">
    <property type="protein sequence ID" value="ACY15208.1"/>
    <property type="molecule type" value="Genomic_DNA"/>
</dbReference>
<reference evidence="4 5" key="1">
    <citation type="journal article" date="2010" name="Stand. Genomic Sci.">
        <title>Complete genome sequence of Haliangium ochraceum type strain (SMP-2).</title>
        <authorList>
            <consortium name="US DOE Joint Genome Institute (JGI-PGF)"/>
            <person name="Ivanova N."/>
            <person name="Daum C."/>
            <person name="Lang E."/>
            <person name="Abt B."/>
            <person name="Kopitz M."/>
            <person name="Saunders E."/>
            <person name="Lapidus A."/>
            <person name="Lucas S."/>
            <person name="Glavina Del Rio T."/>
            <person name="Nolan M."/>
            <person name="Tice H."/>
            <person name="Copeland A."/>
            <person name="Cheng J.F."/>
            <person name="Chen F."/>
            <person name="Bruce D."/>
            <person name="Goodwin L."/>
            <person name="Pitluck S."/>
            <person name="Mavromatis K."/>
            <person name="Pati A."/>
            <person name="Mikhailova N."/>
            <person name="Chen A."/>
            <person name="Palaniappan K."/>
            <person name="Land M."/>
            <person name="Hauser L."/>
            <person name="Chang Y.J."/>
            <person name="Jeffries C.D."/>
            <person name="Detter J.C."/>
            <person name="Brettin T."/>
            <person name="Rohde M."/>
            <person name="Goker M."/>
            <person name="Bristow J."/>
            <person name="Markowitz V."/>
            <person name="Eisen J.A."/>
            <person name="Hugenholtz P."/>
            <person name="Kyrpides N.C."/>
            <person name="Klenk H.P."/>
        </authorList>
    </citation>
    <scope>NUCLEOTIDE SEQUENCE [LARGE SCALE GENOMIC DNA]</scope>
    <source>
        <strain evidence="5">DSM 14365 / CIP 107738 / JCM 11303 / AJ 13395 / SMP-2</strain>
    </source>
</reference>
<evidence type="ECO:0000313" key="4">
    <source>
        <dbReference type="EMBL" id="ACY15208.1"/>
    </source>
</evidence>
<dbReference type="KEGG" id="hoh:Hoch_2677"/>
<feature type="domain" description="RCC1-like" evidence="3">
    <location>
        <begin position="207"/>
        <end position="530"/>
    </location>
</feature>
<name>D0LM30_HALO1</name>
<dbReference type="PANTHER" id="PTHR22872">
    <property type="entry name" value="BTK-BINDING PROTEIN-RELATED"/>
    <property type="match status" value="1"/>
</dbReference>
<evidence type="ECO:0000256" key="1">
    <source>
        <dbReference type="ARBA" id="ARBA00022737"/>
    </source>
</evidence>
<evidence type="ECO:0000313" key="5">
    <source>
        <dbReference type="Proteomes" id="UP000001880"/>
    </source>
</evidence>
<dbReference type="OrthoDB" id="9758365at2"/>
<keyword evidence="1" id="KW-0677">Repeat</keyword>
<protein>
    <submittedName>
        <fullName evidence="4">Regulator of chromosome condensation RCC1</fullName>
    </submittedName>
</protein>
<proteinExistence type="predicted"/>
<dbReference type="STRING" id="502025.Hoch_2677"/>